<comment type="caution">
    <text evidence="2">The sequence shown here is derived from an EMBL/GenBank/DDBJ whole genome shotgun (WGS) entry which is preliminary data.</text>
</comment>
<gene>
    <name evidence="2" type="ORF">BJP37_07950</name>
</gene>
<reference evidence="2 3" key="1">
    <citation type="submission" date="2016-10" db="EMBL/GenBank/DDBJ databases">
        <title>Comparative genomics uncovers the prolific and rare metabolic potential of the cyanobacterial genus Moorea.</title>
        <authorList>
            <person name="Leao T."/>
            <person name="Castelao G."/>
            <person name="Korobeynikov A."/>
            <person name="Monroe E.A."/>
            <person name="Podell S."/>
            <person name="Glukhov E."/>
            <person name="Allen E."/>
            <person name="Gerwick W.H."/>
            <person name="Gerwick L."/>
        </authorList>
    </citation>
    <scope>NUCLEOTIDE SEQUENCE [LARGE SCALE GENOMIC DNA]</scope>
    <source>
        <strain evidence="2 3">PNG5-198</strain>
    </source>
</reference>
<dbReference type="InterPro" id="IPR018874">
    <property type="entry name" value="Phage_Mx8_p63_C"/>
</dbReference>
<dbReference type="Pfam" id="PF10546">
    <property type="entry name" value="P63C"/>
    <property type="match status" value="1"/>
</dbReference>
<evidence type="ECO:0000313" key="3">
    <source>
        <dbReference type="Proteomes" id="UP000186657"/>
    </source>
</evidence>
<dbReference type="RefSeq" id="WP_075897932.1">
    <property type="nucleotide sequence ID" value="NZ_MKZS01000001.1"/>
</dbReference>
<proteinExistence type="predicted"/>
<protein>
    <recommendedName>
        <fullName evidence="1">Bacteriophage Mx8 p63 C-terminal domain-containing protein</fullName>
    </recommendedName>
</protein>
<dbReference type="Proteomes" id="UP000186657">
    <property type="component" value="Unassembled WGS sequence"/>
</dbReference>
<dbReference type="EMBL" id="MKZS01000001">
    <property type="protein sequence ID" value="OLT58985.1"/>
    <property type="molecule type" value="Genomic_DNA"/>
</dbReference>
<sequence>MVQVTHSGQIKLGKFSVDCYVLEDGRRVLSGRGMQSALSMTDDFPQLTGSRLSRYLNQKSLEPFLSEAKKQGHLEPINCYQGNKPINGYEAYALLDICDAFLEARRHIQLGERQTIIAEQCEIIVRSFAKLGLIALIDEATGYQYERENNELQTLIDKYVSEELRAWQKTFPDVYYREIFRLRGWDFTVKGIKKRPSVVGTWTNKLVYQQLPPGVLEELKSKTPKTSSGNYKARFFQSLTEDVGDLHLRSQLTSVITLLQVSDTWDQFMCNFNKLVDNRKGQLDLDASDFNDSE</sequence>
<organism evidence="2 3">
    <name type="scientific">Moorena bouillonii PNG</name>
    <dbReference type="NCBI Taxonomy" id="568701"/>
    <lineage>
        <taxon>Bacteria</taxon>
        <taxon>Bacillati</taxon>
        <taxon>Cyanobacteriota</taxon>
        <taxon>Cyanophyceae</taxon>
        <taxon>Coleofasciculales</taxon>
        <taxon>Coleofasciculaceae</taxon>
        <taxon>Moorena</taxon>
    </lineage>
</organism>
<keyword evidence="3" id="KW-1185">Reference proteome</keyword>
<evidence type="ECO:0000313" key="2">
    <source>
        <dbReference type="EMBL" id="OLT58985.1"/>
    </source>
</evidence>
<evidence type="ECO:0000259" key="1">
    <source>
        <dbReference type="Pfam" id="PF10546"/>
    </source>
</evidence>
<dbReference type="AlphaFoldDB" id="A0A1U7MZ45"/>
<feature type="domain" description="Bacteriophage Mx8 p63 C-terminal" evidence="1">
    <location>
        <begin position="156"/>
        <end position="248"/>
    </location>
</feature>
<accession>A0A1U7MZ45</accession>
<name>A0A1U7MZ45_9CYAN</name>